<dbReference type="AlphaFoldDB" id="A0ABD3T7X7"/>
<reference evidence="4 5" key="1">
    <citation type="submission" date="2024-12" db="EMBL/GenBank/DDBJ databases">
        <title>The unique morphological basis and parallel evolutionary history of personate flowers in Penstemon.</title>
        <authorList>
            <person name="Depatie T.H."/>
            <person name="Wessinger C.A."/>
        </authorList>
    </citation>
    <scope>NUCLEOTIDE SEQUENCE [LARGE SCALE GENOMIC DNA]</scope>
    <source>
        <strain evidence="4">WTNN_2</strain>
        <tissue evidence="4">Leaf</tissue>
    </source>
</reference>
<dbReference type="InterPro" id="IPR029044">
    <property type="entry name" value="Nucleotide-diphossugar_trans"/>
</dbReference>
<gene>
    <name evidence="4" type="ORF">ACJIZ3_007778</name>
</gene>
<dbReference type="InterPro" id="IPR005069">
    <property type="entry name" value="Nucl-diP-sugar_transferase"/>
</dbReference>
<dbReference type="Pfam" id="PF03407">
    <property type="entry name" value="Nucleotid_trans"/>
    <property type="match status" value="1"/>
</dbReference>
<evidence type="ECO:0000313" key="5">
    <source>
        <dbReference type="Proteomes" id="UP001634393"/>
    </source>
</evidence>
<keyword evidence="2" id="KW-0735">Signal-anchor</keyword>
<organism evidence="4 5">
    <name type="scientific">Penstemon smallii</name>
    <dbReference type="NCBI Taxonomy" id="265156"/>
    <lineage>
        <taxon>Eukaryota</taxon>
        <taxon>Viridiplantae</taxon>
        <taxon>Streptophyta</taxon>
        <taxon>Embryophyta</taxon>
        <taxon>Tracheophyta</taxon>
        <taxon>Spermatophyta</taxon>
        <taxon>Magnoliopsida</taxon>
        <taxon>eudicotyledons</taxon>
        <taxon>Gunneridae</taxon>
        <taxon>Pentapetalae</taxon>
        <taxon>asterids</taxon>
        <taxon>lamiids</taxon>
        <taxon>Lamiales</taxon>
        <taxon>Plantaginaceae</taxon>
        <taxon>Cheloneae</taxon>
        <taxon>Penstemon</taxon>
    </lineage>
</organism>
<dbReference type="GO" id="GO:0000139">
    <property type="term" value="C:Golgi membrane"/>
    <property type="evidence" value="ECO:0007669"/>
    <property type="project" value="UniProtKB-SubCell"/>
</dbReference>
<comment type="caution">
    <text evidence="4">The sequence shown here is derived from an EMBL/GenBank/DDBJ whole genome shotgun (WGS) entry which is preliminary data.</text>
</comment>
<dbReference type="InterPro" id="IPR044821">
    <property type="entry name" value="At1g28695/At4g15970-like"/>
</dbReference>
<sequence length="351" mass="40910">MDYSKKSSIAILSLFLLTLLLTLFSWNPLTYKLMTSFPQKHSSNTTTLITVPKDELQIALDKASLPNKTLIIAIINKAYVEPHQDEYPTMFDLFLEGFWAGEETRPLVNNLLVVAMDETAYKRCLFRRLNCYRLVADGGDEFSGEKIYMSGEFIEMMWRRTLFLLEVLKRGHNFIFTDTDVLWLRNPFKKISNNETIDFQISTDVFNGNSFSENNLINTGFYFIKSNNKTISLFETWYDKRKNSTGMKEQDVLKNLVLEGVFGHLGLRTRFLDTIYFSGFCSESKDVRLVATVHANCCRTIRAKVVDLKTVLRDWKRFKNRERSSTVDGTKRFRWSRHVSCINSWHNVTLH</sequence>
<dbReference type="SUPFAM" id="SSF53448">
    <property type="entry name" value="Nucleotide-diphospho-sugar transferases"/>
    <property type="match status" value="1"/>
</dbReference>
<keyword evidence="5" id="KW-1185">Reference proteome</keyword>
<evidence type="ECO:0000313" key="4">
    <source>
        <dbReference type="EMBL" id="KAL3833042.1"/>
    </source>
</evidence>
<dbReference type="EMBL" id="JBJXBP010000004">
    <property type="protein sequence ID" value="KAL3833042.1"/>
    <property type="molecule type" value="Genomic_DNA"/>
</dbReference>
<dbReference type="GO" id="GO:0071555">
    <property type="term" value="P:cell wall organization"/>
    <property type="evidence" value="ECO:0007669"/>
    <property type="project" value="UniProtKB-KW"/>
</dbReference>
<keyword evidence="2" id="KW-0333">Golgi apparatus</keyword>
<protein>
    <recommendedName>
        <fullName evidence="2">Glycosyltransferase</fullName>
        <ecNumber evidence="2">2.4.2.-</ecNumber>
    </recommendedName>
</protein>
<dbReference type="Proteomes" id="UP001634393">
    <property type="component" value="Unassembled WGS sequence"/>
</dbReference>
<evidence type="ECO:0000259" key="3">
    <source>
        <dbReference type="Pfam" id="PF03407"/>
    </source>
</evidence>
<keyword evidence="2" id="KW-0812">Transmembrane</keyword>
<dbReference type="PANTHER" id="PTHR46038">
    <property type="entry name" value="EXPRESSED PROTEIN-RELATED"/>
    <property type="match status" value="1"/>
</dbReference>
<proteinExistence type="inferred from homology"/>
<keyword evidence="2" id="KW-0961">Cell wall biogenesis/degradation</keyword>
<keyword evidence="2" id="KW-0808">Transferase</keyword>
<dbReference type="PANTHER" id="PTHR46038:SF12">
    <property type="entry name" value="OS03G0731800 PROTEIN"/>
    <property type="match status" value="1"/>
</dbReference>
<comment type="similarity">
    <text evidence="1 2">Belongs to the glycosyltransferase 77 family.</text>
</comment>
<evidence type="ECO:0000256" key="1">
    <source>
        <dbReference type="ARBA" id="ARBA00007033"/>
    </source>
</evidence>
<name>A0ABD3T7X7_9LAMI</name>
<keyword evidence="2" id="KW-0328">Glycosyltransferase</keyword>
<comment type="subcellular location">
    <subcellularLocation>
        <location evidence="2">Golgi apparatus membrane</location>
        <topology evidence="2">Single-pass type II membrane protein</topology>
    </subcellularLocation>
</comment>
<evidence type="ECO:0000256" key="2">
    <source>
        <dbReference type="RuleBase" id="RU363055"/>
    </source>
</evidence>
<feature type="domain" description="Nucleotide-diphospho-sugar transferase" evidence="3">
    <location>
        <begin position="107"/>
        <end position="308"/>
    </location>
</feature>
<dbReference type="GO" id="GO:0016757">
    <property type="term" value="F:glycosyltransferase activity"/>
    <property type="evidence" value="ECO:0007669"/>
    <property type="project" value="UniProtKB-KW"/>
</dbReference>
<dbReference type="EC" id="2.4.2.-" evidence="2"/>
<accession>A0ABD3T7X7</accession>